<reference evidence="7 8" key="1">
    <citation type="submission" date="2022-09" db="EMBL/GenBank/DDBJ databases">
        <authorList>
            <person name="Palmer J.M."/>
        </authorList>
    </citation>
    <scope>NUCLEOTIDE SEQUENCE [LARGE SCALE GENOMIC DNA]</scope>
    <source>
        <strain evidence="7 8">DSM 7382</strain>
    </source>
</reference>
<accession>A0AAW0FRL3</accession>
<keyword evidence="8" id="KW-1185">Reference proteome</keyword>
<dbReference type="GO" id="GO:0050660">
    <property type="term" value="F:flavin adenine dinucleotide binding"/>
    <property type="evidence" value="ECO:0007669"/>
    <property type="project" value="InterPro"/>
</dbReference>
<dbReference type="Gene3D" id="3.30.560.10">
    <property type="entry name" value="Glucose Oxidase, domain 3"/>
    <property type="match status" value="1"/>
</dbReference>
<dbReference type="Pfam" id="PF05199">
    <property type="entry name" value="GMC_oxred_C"/>
    <property type="match status" value="1"/>
</dbReference>
<evidence type="ECO:0000313" key="8">
    <source>
        <dbReference type="Proteomes" id="UP001385951"/>
    </source>
</evidence>
<gene>
    <name evidence="7" type="ORF">QCA50_013320</name>
</gene>
<sequence>MRSSSAVAYLDPLISSGSRPNLFVLINTVVTKLLQSGVSSGLPEFKTVELGQTNSSSRVQVSATKEVVLSGGVIGTPHILMLSGIGSKGTLSSFGIKTIVDLPSVGQNLTDHPLVQNHFLVNSTQTFDDVLRNETLAQQTFIEWNTTRQGLFANPSGGTLGFLRLPSNSSILSEFGDPSSGPHSSHIELIFVNAFGPVGAPVPPNGHFVTIITAVVSPLSRGFMTLASSDPFDKPLLNPNYLSSDFDVLTMVQAIKDMQTFMSTGPWKDFVIGPIGALANSTTDEQLQFYARNTSESISHSIGTARMSPFGADWGVVNPDLSVKGTHGLSVVDASIFPSIPECHTQAPTYIVAERAVDFITARNGLCTC</sequence>
<dbReference type="InterPro" id="IPR000172">
    <property type="entry name" value="GMC_OxRdtase_N"/>
</dbReference>
<dbReference type="InterPro" id="IPR012132">
    <property type="entry name" value="GMC_OxRdtase"/>
</dbReference>
<keyword evidence="4" id="KW-0274">FAD</keyword>
<feature type="domain" description="Glucose-methanol-choline oxidoreductase N-terminal" evidence="5">
    <location>
        <begin position="2"/>
        <end position="113"/>
    </location>
</feature>
<dbReference type="PANTHER" id="PTHR11552">
    <property type="entry name" value="GLUCOSE-METHANOL-CHOLINE GMC OXIDOREDUCTASE"/>
    <property type="match status" value="1"/>
</dbReference>
<evidence type="ECO:0000256" key="3">
    <source>
        <dbReference type="ARBA" id="ARBA00022630"/>
    </source>
</evidence>
<dbReference type="AlphaFoldDB" id="A0AAW0FRL3"/>
<feature type="domain" description="Glucose-methanol-choline oxidoreductase C-terminal" evidence="6">
    <location>
        <begin position="218"/>
        <end position="353"/>
    </location>
</feature>
<dbReference type="SUPFAM" id="SSF54373">
    <property type="entry name" value="FAD-linked reductases, C-terminal domain"/>
    <property type="match status" value="1"/>
</dbReference>
<evidence type="ECO:0008006" key="9">
    <source>
        <dbReference type="Google" id="ProtNLM"/>
    </source>
</evidence>
<organism evidence="7 8">
    <name type="scientific">Cerrena zonata</name>
    <dbReference type="NCBI Taxonomy" id="2478898"/>
    <lineage>
        <taxon>Eukaryota</taxon>
        <taxon>Fungi</taxon>
        <taxon>Dikarya</taxon>
        <taxon>Basidiomycota</taxon>
        <taxon>Agaricomycotina</taxon>
        <taxon>Agaricomycetes</taxon>
        <taxon>Polyporales</taxon>
        <taxon>Cerrenaceae</taxon>
        <taxon>Cerrena</taxon>
    </lineage>
</organism>
<keyword evidence="3" id="KW-0285">Flavoprotein</keyword>
<dbReference type="GO" id="GO:0016614">
    <property type="term" value="F:oxidoreductase activity, acting on CH-OH group of donors"/>
    <property type="evidence" value="ECO:0007669"/>
    <property type="project" value="InterPro"/>
</dbReference>
<evidence type="ECO:0000259" key="6">
    <source>
        <dbReference type="Pfam" id="PF05199"/>
    </source>
</evidence>
<dbReference type="PANTHER" id="PTHR11552:SF147">
    <property type="entry name" value="CHOLINE DEHYDROGENASE, MITOCHONDRIAL"/>
    <property type="match status" value="1"/>
</dbReference>
<dbReference type="InterPro" id="IPR036188">
    <property type="entry name" value="FAD/NAD-bd_sf"/>
</dbReference>
<name>A0AAW0FRL3_9APHY</name>
<dbReference type="SUPFAM" id="SSF51905">
    <property type="entry name" value="FAD/NAD(P)-binding domain"/>
    <property type="match status" value="1"/>
</dbReference>
<dbReference type="EMBL" id="JASBNA010000030">
    <property type="protein sequence ID" value="KAK7683486.1"/>
    <property type="molecule type" value="Genomic_DNA"/>
</dbReference>
<evidence type="ECO:0000256" key="4">
    <source>
        <dbReference type="ARBA" id="ARBA00022827"/>
    </source>
</evidence>
<proteinExistence type="inferred from homology"/>
<comment type="cofactor">
    <cofactor evidence="1">
        <name>FAD</name>
        <dbReference type="ChEBI" id="CHEBI:57692"/>
    </cofactor>
</comment>
<dbReference type="Proteomes" id="UP001385951">
    <property type="component" value="Unassembled WGS sequence"/>
</dbReference>
<comment type="similarity">
    <text evidence="2">Belongs to the GMC oxidoreductase family.</text>
</comment>
<dbReference type="InterPro" id="IPR007867">
    <property type="entry name" value="GMC_OxRtase_C"/>
</dbReference>
<comment type="caution">
    <text evidence="7">The sequence shown here is derived from an EMBL/GenBank/DDBJ whole genome shotgun (WGS) entry which is preliminary data.</text>
</comment>
<evidence type="ECO:0000259" key="5">
    <source>
        <dbReference type="Pfam" id="PF00732"/>
    </source>
</evidence>
<dbReference type="Gene3D" id="3.50.50.60">
    <property type="entry name" value="FAD/NAD(P)-binding domain"/>
    <property type="match status" value="1"/>
</dbReference>
<dbReference type="Pfam" id="PF00732">
    <property type="entry name" value="GMC_oxred_N"/>
    <property type="match status" value="1"/>
</dbReference>
<evidence type="ECO:0000256" key="1">
    <source>
        <dbReference type="ARBA" id="ARBA00001974"/>
    </source>
</evidence>
<evidence type="ECO:0000313" key="7">
    <source>
        <dbReference type="EMBL" id="KAK7683486.1"/>
    </source>
</evidence>
<protein>
    <recommendedName>
        <fullName evidence="9">Glucose-methanol-choline oxidoreductase N-terminal domain-containing protein</fullName>
    </recommendedName>
</protein>
<evidence type="ECO:0000256" key="2">
    <source>
        <dbReference type="ARBA" id="ARBA00010790"/>
    </source>
</evidence>